<organism evidence="3 4">
    <name type="scientific">Candidatus Nitronereus thalassa</name>
    <dbReference type="NCBI Taxonomy" id="3020898"/>
    <lineage>
        <taxon>Bacteria</taxon>
        <taxon>Pseudomonadati</taxon>
        <taxon>Nitrospirota</taxon>
        <taxon>Nitrospiria</taxon>
        <taxon>Nitrospirales</taxon>
        <taxon>Nitrospiraceae</taxon>
        <taxon>Candidatus Nitronereus</taxon>
    </lineage>
</organism>
<dbReference type="PANTHER" id="PTHR45947">
    <property type="entry name" value="SULFOQUINOVOSYL TRANSFERASE SQD2"/>
    <property type="match status" value="1"/>
</dbReference>
<dbReference type="InterPro" id="IPR001296">
    <property type="entry name" value="Glyco_trans_1"/>
</dbReference>
<dbReference type="Pfam" id="PF00534">
    <property type="entry name" value="Glycos_transf_1"/>
    <property type="match status" value="1"/>
</dbReference>
<dbReference type="InterPro" id="IPR028098">
    <property type="entry name" value="Glyco_trans_4-like_N"/>
</dbReference>
<evidence type="ECO:0000313" key="4">
    <source>
        <dbReference type="Proteomes" id="UP001250932"/>
    </source>
</evidence>
<evidence type="ECO:0000259" key="1">
    <source>
        <dbReference type="Pfam" id="PF00534"/>
    </source>
</evidence>
<sequence length="371" mass="40785">MPVGIAIIIGQLGIGGAEQQLFYFLSGIDRTRFCPEVINLGSESNEHWAGPIDQLGINVWHVPRSLGRLQRILKIVNILRTKKVKVVHSWVFHTNPYAKLCGKLAGVPLQVGSMRENYEGLPKSQLLRWLGLRSNVLVTNSAFTAQHLSESNHPKLQVKVVPNGIGVSQEFSPADLLGLRAKLGILPNQLLMGSIGRLDHNKNHAMLVNVFCMLEPQWPDLRLMIIGEGPLRSLLINMAKSKGVSDKVFFPGAIPNAAQYLPAFDVCCLTSWTEGMPNLVMEAAAAKVPVVSTDCGGSKELIDHGVTGYLVSPNNTEDMAKYVNGLLKYPDSREFMGKAGREKMERDFGLKQMVMNMTTVYLDALAEKGAQ</sequence>
<keyword evidence="3" id="KW-0328">Glycosyltransferase</keyword>
<keyword evidence="3" id="KW-0808">Transferase</keyword>
<keyword evidence="4" id="KW-1185">Reference proteome</keyword>
<reference evidence="3 4" key="1">
    <citation type="journal article" date="2023" name="ISME J.">
        <title>Cultivation and genomic characterization of novel and ubiquitous marine nitrite-oxidizing bacteria from the Nitrospirales.</title>
        <authorList>
            <person name="Mueller A.J."/>
            <person name="Daebeler A."/>
            <person name="Herbold C.W."/>
            <person name="Kirkegaard R.H."/>
            <person name="Daims H."/>
        </authorList>
    </citation>
    <scope>NUCLEOTIDE SEQUENCE [LARGE SCALE GENOMIC DNA]</scope>
    <source>
        <strain evidence="3 4">EB</strain>
    </source>
</reference>
<protein>
    <submittedName>
        <fullName evidence="3">Glycosyltransferase</fullName>
        <ecNumber evidence="3">2.4.-.-</ecNumber>
    </submittedName>
</protein>
<dbReference type="Proteomes" id="UP001250932">
    <property type="component" value="Unassembled WGS sequence"/>
</dbReference>
<dbReference type="Pfam" id="PF13579">
    <property type="entry name" value="Glyco_trans_4_4"/>
    <property type="match status" value="1"/>
</dbReference>
<dbReference type="Gene3D" id="3.40.50.2000">
    <property type="entry name" value="Glycogen Phosphorylase B"/>
    <property type="match status" value="2"/>
</dbReference>
<dbReference type="InterPro" id="IPR050194">
    <property type="entry name" value="Glycosyltransferase_grp1"/>
</dbReference>
<dbReference type="EC" id="2.4.-.-" evidence="3"/>
<proteinExistence type="predicted"/>
<comment type="caution">
    <text evidence="3">The sequence shown here is derived from an EMBL/GenBank/DDBJ whole genome shotgun (WGS) entry which is preliminary data.</text>
</comment>
<gene>
    <name evidence="3" type="ORF">PPG34_04315</name>
</gene>
<dbReference type="PANTHER" id="PTHR45947:SF3">
    <property type="entry name" value="SULFOQUINOVOSYL TRANSFERASE SQD2"/>
    <property type="match status" value="1"/>
</dbReference>
<evidence type="ECO:0000313" key="3">
    <source>
        <dbReference type="EMBL" id="MDT7041561.1"/>
    </source>
</evidence>
<feature type="domain" description="Glycosyl transferase family 1" evidence="1">
    <location>
        <begin position="180"/>
        <end position="342"/>
    </location>
</feature>
<dbReference type="SUPFAM" id="SSF53756">
    <property type="entry name" value="UDP-Glycosyltransferase/glycogen phosphorylase"/>
    <property type="match status" value="1"/>
</dbReference>
<dbReference type="GO" id="GO:0016757">
    <property type="term" value="F:glycosyltransferase activity"/>
    <property type="evidence" value="ECO:0007669"/>
    <property type="project" value="UniProtKB-KW"/>
</dbReference>
<dbReference type="EMBL" id="JAQOUE010000001">
    <property type="protein sequence ID" value="MDT7041561.1"/>
    <property type="molecule type" value="Genomic_DNA"/>
</dbReference>
<name>A0ABU3K599_9BACT</name>
<dbReference type="RefSeq" id="WP_313831911.1">
    <property type="nucleotide sequence ID" value="NZ_JAQOUE010000001.1"/>
</dbReference>
<evidence type="ECO:0000259" key="2">
    <source>
        <dbReference type="Pfam" id="PF13579"/>
    </source>
</evidence>
<accession>A0ABU3K599</accession>
<feature type="domain" description="Glycosyltransferase subfamily 4-like N-terminal" evidence="2">
    <location>
        <begin position="50"/>
        <end position="164"/>
    </location>
</feature>